<reference evidence="2" key="1">
    <citation type="submission" date="2020-08" db="EMBL/GenBank/DDBJ databases">
        <title>Whole genome shotgun sequence of Actinocatenispora sera NBRC 101916.</title>
        <authorList>
            <person name="Komaki H."/>
            <person name="Tamura T."/>
        </authorList>
    </citation>
    <scope>NUCLEOTIDE SEQUENCE</scope>
    <source>
        <strain evidence="2">NBRC 101916</strain>
    </source>
</reference>
<feature type="region of interest" description="Disordered" evidence="1">
    <location>
        <begin position="1"/>
        <end position="122"/>
    </location>
</feature>
<proteinExistence type="predicted"/>
<organism evidence="2 3">
    <name type="scientific">Actinocatenispora sera</name>
    <dbReference type="NCBI Taxonomy" id="390989"/>
    <lineage>
        <taxon>Bacteria</taxon>
        <taxon>Bacillati</taxon>
        <taxon>Actinomycetota</taxon>
        <taxon>Actinomycetes</taxon>
        <taxon>Micromonosporales</taxon>
        <taxon>Micromonosporaceae</taxon>
        <taxon>Actinocatenispora</taxon>
    </lineage>
</organism>
<sequence>MSVAARVPVNTGATAASRHRSTSRAATGMPGTTRPAAPAAHSRSQPTSTRRVGKRSAIDDSRVPPSAYGSSPSARLSALSSGDPVSRYTRTDRAISASTSPSMDRTWAANTARNSGTAKTER</sequence>
<name>A0A810L599_9ACTN</name>
<accession>A0A810L599</accession>
<gene>
    <name evidence="2" type="ORF">Asera_43270</name>
</gene>
<evidence type="ECO:0000256" key="1">
    <source>
        <dbReference type="SAM" id="MobiDB-lite"/>
    </source>
</evidence>
<dbReference type="Proteomes" id="UP000680750">
    <property type="component" value="Chromosome"/>
</dbReference>
<dbReference type="KEGG" id="aser:Asera_43270"/>
<dbReference type="AlphaFoldDB" id="A0A810L599"/>
<feature type="compositionally biased region" description="Low complexity" evidence="1">
    <location>
        <begin position="70"/>
        <end position="81"/>
    </location>
</feature>
<keyword evidence="3" id="KW-1185">Reference proteome</keyword>
<evidence type="ECO:0000313" key="3">
    <source>
        <dbReference type="Proteomes" id="UP000680750"/>
    </source>
</evidence>
<protein>
    <submittedName>
        <fullName evidence="2">Uncharacterized protein</fullName>
    </submittedName>
</protein>
<evidence type="ECO:0000313" key="2">
    <source>
        <dbReference type="EMBL" id="BCJ30219.1"/>
    </source>
</evidence>
<dbReference type="EMBL" id="AP023354">
    <property type="protein sequence ID" value="BCJ30219.1"/>
    <property type="molecule type" value="Genomic_DNA"/>
</dbReference>
<feature type="compositionally biased region" description="Polar residues" evidence="1">
    <location>
        <begin position="96"/>
        <end position="122"/>
    </location>
</feature>